<organism evidence="1 2">
    <name type="scientific">Saprospira grandis DSM 2844</name>
    <dbReference type="NCBI Taxonomy" id="694433"/>
    <lineage>
        <taxon>Bacteria</taxon>
        <taxon>Pseudomonadati</taxon>
        <taxon>Bacteroidota</taxon>
        <taxon>Saprospiria</taxon>
        <taxon>Saprospirales</taxon>
        <taxon>Saprospiraceae</taxon>
        <taxon>Saprospira</taxon>
    </lineage>
</organism>
<dbReference type="Proteomes" id="UP000005113">
    <property type="component" value="Unassembled WGS sequence"/>
</dbReference>
<sequence length="79" mass="8727">MEKGFYFFWGCPALRAGRAVRGLAARSAHRGLRPLGLAFGPPLPSLSLRRLCRLLEAEHQMAEAIGQKLAPKEERPSDV</sequence>
<dbReference type="EMBL" id="JH719942">
    <property type="protein sequence ID" value="EJF53416.1"/>
    <property type="molecule type" value="Genomic_DNA"/>
</dbReference>
<dbReference type="HOGENOM" id="CLU_2604041_0_0_10"/>
<proteinExistence type="predicted"/>
<evidence type="ECO:0000313" key="2">
    <source>
        <dbReference type="Proteomes" id="UP000005113"/>
    </source>
</evidence>
<dbReference type="AlphaFoldDB" id="J0XWJ7"/>
<gene>
    <name evidence="1" type="ORF">SapgrDRAFT_1712</name>
</gene>
<name>J0XWJ7_9BACT</name>
<accession>J0XWJ7</accession>
<evidence type="ECO:0000313" key="1">
    <source>
        <dbReference type="EMBL" id="EJF53416.1"/>
    </source>
</evidence>
<protein>
    <submittedName>
        <fullName evidence="1">Uncharacterized protein</fullName>
    </submittedName>
</protein>
<reference evidence="2" key="1">
    <citation type="journal article" date="2012" name="Stand. Genomic Sci.">
        <title>Permanent draft genome sequence of the gliding predator Saprospira grandis strain Sa g1 (= HR1).</title>
        <authorList>
            <person name="Mavromatis K."/>
            <person name="Chertkov O."/>
            <person name="Lapidus A."/>
            <person name="Nolan M."/>
            <person name="Lucas S."/>
            <person name="Tice H."/>
            <person name="Del Rio T.G."/>
            <person name="Cheng J.F."/>
            <person name="Han C."/>
            <person name="Tapia R."/>
            <person name="Bruce D."/>
            <person name="Goodwin L.A."/>
            <person name="Pitluck S."/>
            <person name="Huntemann M."/>
            <person name="Liolios K."/>
            <person name="Pagani I."/>
            <person name="Ivanova N."/>
            <person name="Mikhailova N."/>
            <person name="Pati A."/>
            <person name="Chen A."/>
            <person name="Palaniappan K."/>
            <person name="Land M."/>
            <person name="Brambilla E.M."/>
            <person name="Rohde M."/>
            <person name="Spring S."/>
            <person name="Goker M."/>
            <person name="Detter J.C."/>
            <person name="Bristow J."/>
            <person name="Eisen J.A."/>
            <person name="Markowitz V."/>
            <person name="Hugenholtz P."/>
            <person name="Kyrpides N.C."/>
            <person name="Klenk H.P."/>
            <person name="Woyke T."/>
        </authorList>
    </citation>
    <scope>NUCLEOTIDE SEQUENCE [LARGE SCALE GENOMIC DNA]</scope>
    <source>
        <strain evidence="2">DSM 2844</strain>
    </source>
</reference>